<dbReference type="EMBL" id="DSOK01000226">
    <property type="protein sequence ID" value="HEN15345.1"/>
    <property type="molecule type" value="Genomic_DNA"/>
</dbReference>
<name>A0A7C2JZ14_9PLAN</name>
<gene>
    <name evidence="3" type="ORF">ENQ76_07745</name>
</gene>
<evidence type="ECO:0000313" key="3">
    <source>
        <dbReference type="EMBL" id="HEN15345.1"/>
    </source>
</evidence>
<dbReference type="AlphaFoldDB" id="A0A7C2JZ14"/>
<comment type="caution">
    <text evidence="3">The sequence shown here is derived from an EMBL/GenBank/DDBJ whole genome shotgun (WGS) entry which is preliminary data.</text>
</comment>
<organism evidence="3">
    <name type="scientific">Schlesneria paludicola</name>
    <dbReference type="NCBI Taxonomy" id="360056"/>
    <lineage>
        <taxon>Bacteria</taxon>
        <taxon>Pseudomonadati</taxon>
        <taxon>Planctomycetota</taxon>
        <taxon>Planctomycetia</taxon>
        <taxon>Planctomycetales</taxon>
        <taxon>Planctomycetaceae</taxon>
        <taxon>Schlesneria</taxon>
    </lineage>
</organism>
<accession>A0A7C2JZ14</accession>
<feature type="region of interest" description="Disordered" evidence="1">
    <location>
        <begin position="89"/>
        <end position="142"/>
    </location>
</feature>
<reference evidence="3" key="1">
    <citation type="journal article" date="2020" name="mSystems">
        <title>Genome- and Community-Level Interaction Insights into Carbon Utilization and Element Cycling Functions of Hydrothermarchaeota in Hydrothermal Sediment.</title>
        <authorList>
            <person name="Zhou Z."/>
            <person name="Liu Y."/>
            <person name="Xu W."/>
            <person name="Pan J."/>
            <person name="Luo Z.H."/>
            <person name="Li M."/>
        </authorList>
    </citation>
    <scope>NUCLEOTIDE SEQUENCE [LARGE SCALE GENOMIC DNA]</scope>
    <source>
        <strain evidence="3">SpSt-339</strain>
    </source>
</reference>
<evidence type="ECO:0000256" key="2">
    <source>
        <dbReference type="SAM" id="Phobius"/>
    </source>
</evidence>
<keyword evidence="2" id="KW-0812">Transmembrane</keyword>
<sequence>MPIRRNPDTGKQAVTWLATAFVFLVGAIATALTLLSMAERAGWQDWTVWAGLFGGAVLMLWALSGSGEKGPANARFFWVRVRSRTDPLTVYKPKRRRSSDGRPLGSNQPPTLESVREAAESSVQWVPHSQPERERPPRSKKS</sequence>
<keyword evidence="2" id="KW-0472">Membrane</keyword>
<feature type="compositionally biased region" description="Basic and acidic residues" evidence="1">
    <location>
        <begin position="130"/>
        <end position="142"/>
    </location>
</feature>
<feature type="transmembrane region" description="Helical" evidence="2">
    <location>
        <begin position="46"/>
        <end position="63"/>
    </location>
</feature>
<protein>
    <submittedName>
        <fullName evidence="3">Uncharacterized protein</fullName>
    </submittedName>
</protein>
<evidence type="ECO:0000256" key="1">
    <source>
        <dbReference type="SAM" id="MobiDB-lite"/>
    </source>
</evidence>
<feature type="transmembrane region" description="Helical" evidence="2">
    <location>
        <begin position="12"/>
        <end position="34"/>
    </location>
</feature>
<keyword evidence="2" id="KW-1133">Transmembrane helix</keyword>
<proteinExistence type="predicted"/>